<evidence type="ECO:0000256" key="3">
    <source>
        <dbReference type="PROSITE-ProRule" id="PRU00023"/>
    </source>
</evidence>
<feature type="repeat" description="ANK" evidence="3">
    <location>
        <begin position="775"/>
        <end position="807"/>
    </location>
</feature>
<keyword evidence="5" id="KW-0472">Membrane</keyword>
<dbReference type="Gene3D" id="3.40.50.300">
    <property type="entry name" value="P-loop containing nucleotide triphosphate hydrolases"/>
    <property type="match status" value="1"/>
</dbReference>
<evidence type="ECO:0000256" key="2">
    <source>
        <dbReference type="ARBA" id="ARBA00023043"/>
    </source>
</evidence>
<evidence type="ECO:0000256" key="1">
    <source>
        <dbReference type="ARBA" id="ARBA00022737"/>
    </source>
</evidence>
<evidence type="ECO:0000259" key="6">
    <source>
        <dbReference type="Pfam" id="PF24883"/>
    </source>
</evidence>
<dbReference type="SMART" id="SM00248">
    <property type="entry name" value="ANK"/>
    <property type="match status" value="19"/>
</dbReference>
<evidence type="ECO:0000256" key="4">
    <source>
        <dbReference type="SAM" id="MobiDB-lite"/>
    </source>
</evidence>
<dbReference type="PANTHER" id="PTHR24123">
    <property type="entry name" value="ANKYRIN REPEAT-CONTAINING"/>
    <property type="match status" value="1"/>
</dbReference>
<keyword evidence="8" id="KW-1185">Reference proteome</keyword>
<name>A0ABR0S8M7_9HYPO</name>
<dbReference type="EMBL" id="JAVFKD010000015">
    <property type="protein sequence ID" value="KAK5988527.1"/>
    <property type="molecule type" value="Genomic_DNA"/>
</dbReference>
<feature type="repeat" description="ANK" evidence="3">
    <location>
        <begin position="808"/>
        <end position="840"/>
    </location>
</feature>
<dbReference type="PRINTS" id="PR01415">
    <property type="entry name" value="ANKYRIN"/>
</dbReference>
<proteinExistence type="predicted"/>
<feature type="repeat" description="ANK" evidence="3">
    <location>
        <begin position="943"/>
        <end position="975"/>
    </location>
</feature>
<dbReference type="InterPro" id="IPR036770">
    <property type="entry name" value="Ankyrin_rpt-contain_sf"/>
</dbReference>
<sequence length="1293" mass="142046">MALEDTSSGLDQGRSSQITAGSGKSVLSSSVIKYLNEKHGNDPSIAIVYFYFSFSDTKKQERDGMLASLIKQICCCRPDTPESVKRLGRYKDKGMRPSAEELQEELIIATRGFSAVYIVIDALDECPELGGRRKELMKTVHDILTTAGDNLHLFCTSRKEPDIDTKLRPHLSGKARAGIDLSAHLLEIERDIRQYIDSTLTESKYKSWPDDTKGEVKEALVKKSDGMFQYVRCQFDELGKLKTPGEITQALENLPQGLDKTYQRMLQNIDPKYQIRVANALKWLSFSIRPLTLDELAEIFILQPGDNVIGDDIERLFDTEDVLTYFAGLIIVYEEEYSEDNKQYIRLAHFSIKEYLTSSRLQKDDALAFSFSETDAHLWIAYSCLSYHIYLSTLDSISDRERGYAPATTMLYCLARLPHLTELLLSRRFDTRKYLIQEDLNAVLWNAVYGGNVEIVSLLLDEGADANISLKPSGKIEFGDGKYGDTLQVAAFQGHTAIRGKWGSALQVAAGKRHLDVLKLLVGLGANINDPSNEAECVLSAAVRNYDCLQFLLDSEADVNLRGTGQWSQTALDKAARNAYWDQFDLLLEKGPHLDLGGKGSYPLHSLLGADRLTSGQALPRIKRLLDLGVDPNAQDGDSGTALHLACMRGNAQIARFLINNGADVNMTGEMHGTALQICASQGFTSLAELLLENEADPNIQGGFDGDALQAACAGKGIHLGMVQLLLDHGVDVNAQGGLYGSALGAAVHGLGHKSLNILRLLLDHGADVSAQVGPHKTALQIAAGGSNLDVVRLLLDHGADVNAQAEYHETALQNAAIGGNLDVMRLLLDHGADVNARAGLYETALHAAAMGGSLDAVRLLLDHGADVNVQADFPYGTALHIAASGSNLDVVRLLLDHGADASAHNRGWEDGTVLQVAVNKNNLDVVRLLLDHGADVNAQGGGSRTALRVAVIENNLDVVRLLLDHGADVNAQVGKLESPLQALRVSERTMGILRILIEHGANVQEPKDEYDSLWHYVAADSSQHATALLQLLLEHNANINQVDGKFGTALHLAFFPWNSKTEGKVTSKSSSKIKHGLMSRIQFLLESGAGVDVRGGRYSFALQAACAFGHEVVESRMKTDIAFLEISFEAVKFLLHKCPGIDINARGGIFGTALQAAAYAGNTELVRLLLSQETHIICNEHCGKYRTALNAAAIRGYWHIVDILLEAGAKSDVHLLIEPDEEWIAKIREENGASAEARYRKFWEVEKSEYEQALFARGRHVAYYYFIRVWILVRFQLLFNFLATIFGRWMKR</sequence>
<feature type="repeat" description="ANK" evidence="3">
    <location>
        <begin position="910"/>
        <end position="942"/>
    </location>
</feature>
<protein>
    <submittedName>
        <fullName evidence="7">Ankyrin-3-like protein</fullName>
    </submittedName>
</protein>
<feature type="region of interest" description="Disordered" evidence="4">
    <location>
        <begin position="1"/>
        <end position="21"/>
    </location>
</feature>
<gene>
    <name evidence="7" type="ORF">PT974_10010</name>
</gene>
<accession>A0ABR0S8M7</accession>
<evidence type="ECO:0000313" key="8">
    <source>
        <dbReference type="Proteomes" id="UP001338125"/>
    </source>
</evidence>
<dbReference type="InterPro" id="IPR002110">
    <property type="entry name" value="Ankyrin_rpt"/>
</dbReference>
<keyword evidence="1" id="KW-0677">Repeat</keyword>
<feature type="repeat" description="ANK" evidence="3">
    <location>
        <begin position="841"/>
        <end position="873"/>
    </location>
</feature>
<dbReference type="SUPFAM" id="SSF48403">
    <property type="entry name" value="Ankyrin repeat"/>
    <property type="match status" value="3"/>
</dbReference>
<evidence type="ECO:0000256" key="5">
    <source>
        <dbReference type="SAM" id="Phobius"/>
    </source>
</evidence>
<evidence type="ECO:0000313" key="7">
    <source>
        <dbReference type="EMBL" id="KAK5988527.1"/>
    </source>
</evidence>
<dbReference type="Gene3D" id="1.25.40.20">
    <property type="entry name" value="Ankyrin repeat-containing domain"/>
    <property type="match status" value="5"/>
</dbReference>
<feature type="repeat" description="ANK" evidence="3">
    <location>
        <begin position="878"/>
        <end position="907"/>
    </location>
</feature>
<organism evidence="7 8">
    <name type="scientific">Cladobotryum mycophilum</name>
    <dbReference type="NCBI Taxonomy" id="491253"/>
    <lineage>
        <taxon>Eukaryota</taxon>
        <taxon>Fungi</taxon>
        <taxon>Dikarya</taxon>
        <taxon>Ascomycota</taxon>
        <taxon>Pezizomycotina</taxon>
        <taxon>Sordariomycetes</taxon>
        <taxon>Hypocreomycetidae</taxon>
        <taxon>Hypocreales</taxon>
        <taxon>Hypocreaceae</taxon>
        <taxon>Cladobotryum</taxon>
    </lineage>
</organism>
<feature type="repeat" description="ANK" evidence="3">
    <location>
        <begin position="501"/>
        <end position="533"/>
    </location>
</feature>
<reference evidence="7 8" key="1">
    <citation type="submission" date="2024-01" db="EMBL/GenBank/DDBJ databases">
        <title>Complete genome of Cladobotryum mycophilum ATHUM6906.</title>
        <authorList>
            <person name="Christinaki A.C."/>
            <person name="Myridakis A.I."/>
            <person name="Kouvelis V.N."/>
        </authorList>
    </citation>
    <scope>NUCLEOTIDE SEQUENCE [LARGE SCALE GENOMIC DNA]</scope>
    <source>
        <strain evidence="7 8">ATHUM6906</strain>
    </source>
</reference>
<feature type="domain" description="Nephrocystin 3-like N-terminal" evidence="6">
    <location>
        <begin position="19"/>
        <end position="158"/>
    </location>
</feature>
<dbReference type="InterPro" id="IPR056884">
    <property type="entry name" value="NPHP3-like_N"/>
</dbReference>
<keyword evidence="5" id="KW-0812">Transmembrane</keyword>
<feature type="repeat" description="ANK" evidence="3">
    <location>
        <begin position="638"/>
        <end position="670"/>
    </location>
</feature>
<keyword evidence="2 3" id="KW-0040">ANK repeat</keyword>
<dbReference type="PROSITE" id="PS50297">
    <property type="entry name" value="ANK_REP_REGION"/>
    <property type="match status" value="7"/>
</dbReference>
<feature type="repeat" description="ANK" evidence="3">
    <location>
        <begin position="439"/>
        <end position="471"/>
    </location>
</feature>
<comment type="caution">
    <text evidence="7">The sequence shown here is derived from an EMBL/GenBank/DDBJ whole genome shotgun (WGS) entry which is preliminary data.</text>
</comment>
<dbReference type="InterPro" id="IPR051165">
    <property type="entry name" value="Multifunctional_ANK_Repeat"/>
</dbReference>
<dbReference type="Pfam" id="PF24883">
    <property type="entry name" value="NPHP3_N"/>
    <property type="match status" value="1"/>
</dbReference>
<keyword evidence="5" id="KW-1133">Transmembrane helix</keyword>
<dbReference type="Pfam" id="PF12796">
    <property type="entry name" value="Ank_2"/>
    <property type="match status" value="6"/>
</dbReference>
<dbReference type="Proteomes" id="UP001338125">
    <property type="component" value="Unassembled WGS sequence"/>
</dbReference>
<dbReference type="PANTHER" id="PTHR24123:SF33">
    <property type="entry name" value="PROTEIN HOS4"/>
    <property type="match status" value="1"/>
</dbReference>
<dbReference type="InterPro" id="IPR027417">
    <property type="entry name" value="P-loop_NTPase"/>
</dbReference>
<dbReference type="PROSITE" id="PS50088">
    <property type="entry name" value="ANK_REPEAT"/>
    <property type="match status" value="9"/>
</dbReference>
<feature type="transmembrane region" description="Helical" evidence="5">
    <location>
        <begin position="1263"/>
        <end position="1287"/>
    </location>
</feature>